<evidence type="ECO:0000313" key="2">
    <source>
        <dbReference type="Proteomes" id="UP000789366"/>
    </source>
</evidence>
<comment type="caution">
    <text evidence="1">The sequence shown here is derived from an EMBL/GenBank/DDBJ whole genome shotgun (WGS) entry which is preliminary data.</text>
</comment>
<sequence>MAFPPSLTQYIKAFYKFFGSQSQNFDLLEDITTPNNIHPQLDDECLKEVFKYLKDNTRSLHSCASVSRKWCEQAIPLLWEDPFCIFYKNDTLVQTYISCLPEERRTYLGENGLFIPKLSNPKYNYPSYLRKLDYQKLNLAISRWLTNNKNRVDPEIICLVSQEFTKLIANQSKELHFLRVSKGPDNINVPNFNICTDFEELVSGLQTFQISGIFKEEHEINNIAYLTSIISKKCRNIEHLHINLSCSYESRIQQNLVNILGSQIQLRNFECYVKNTAYFLLKLSRQTENLVELSLGGIEYNSISILYPLISCTNLEKLKIFNYYDDTKYHKTYIESSRYHNLRINELHLIGASVNELFFEYLVRMVRSSLKKLVLDKIGDEKFLSIILKFPYLTHLALSIRPDSPNLSRLAKLNLEHLILNDSTPDRLDNYILNNIESFPDTLRHLDLLICIPPDILQYILTKCKYLETLGIYLQLPKDDSKYIKVIIRYAQSSGSFSTLRYIRNCSGQKLIPLSKTLCGYAQMYIENIVNEIYHPWE</sequence>
<proteinExistence type="predicted"/>
<name>A0ACA9LPW9_9GLOM</name>
<dbReference type="Proteomes" id="UP000789366">
    <property type="component" value="Unassembled WGS sequence"/>
</dbReference>
<keyword evidence="2" id="KW-1185">Reference proteome</keyword>
<evidence type="ECO:0000313" key="1">
    <source>
        <dbReference type="EMBL" id="CAG8541655.1"/>
    </source>
</evidence>
<reference evidence="1" key="1">
    <citation type="submission" date="2021-06" db="EMBL/GenBank/DDBJ databases">
        <authorList>
            <person name="Kallberg Y."/>
            <person name="Tangrot J."/>
            <person name="Rosling A."/>
        </authorList>
    </citation>
    <scope>NUCLEOTIDE SEQUENCE</scope>
    <source>
        <strain evidence="1">28 12/20/2015</strain>
    </source>
</reference>
<dbReference type="EMBL" id="CAJVPW010004516">
    <property type="protein sequence ID" value="CAG8541655.1"/>
    <property type="molecule type" value="Genomic_DNA"/>
</dbReference>
<protein>
    <submittedName>
        <fullName evidence="1">1107_t:CDS:1</fullName>
    </submittedName>
</protein>
<accession>A0ACA9LPW9</accession>
<organism evidence="1 2">
    <name type="scientific">Cetraspora pellucida</name>
    <dbReference type="NCBI Taxonomy" id="1433469"/>
    <lineage>
        <taxon>Eukaryota</taxon>
        <taxon>Fungi</taxon>
        <taxon>Fungi incertae sedis</taxon>
        <taxon>Mucoromycota</taxon>
        <taxon>Glomeromycotina</taxon>
        <taxon>Glomeromycetes</taxon>
        <taxon>Diversisporales</taxon>
        <taxon>Gigasporaceae</taxon>
        <taxon>Cetraspora</taxon>
    </lineage>
</organism>
<gene>
    <name evidence="1" type="ORF">SPELUC_LOCUS4831</name>
</gene>